<dbReference type="Proteomes" id="UP000319792">
    <property type="component" value="Unassembled WGS sequence"/>
</dbReference>
<dbReference type="Pfam" id="PF11706">
    <property type="entry name" value="zf-CGNR"/>
    <property type="match status" value="1"/>
</dbReference>
<proteinExistence type="predicted"/>
<comment type="caution">
    <text evidence="2">The sequence shown here is derived from an EMBL/GenBank/DDBJ whole genome shotgun (WGS) entry which is preliminary data.</text>
</comment>
<feature type="domain" description="Zinc finger CGNR" evidence="1">
    <location>
        <begin position="169"/>
        <end position="212"/>
    </location>
</feature>
<dbReference type="EMBL" id="VIGV01000002">
    <property type="protein sequence ID" value="TWS24687.1"/>
    <property type="molecule type" value="Genomic_DNA"/>
</dbReference>
<gene>
    <name evidence="2" type="ORF">FK268_05400</name>
</gene>
<reference evidence="2 3" key="1">
    <citation type="submission" date="2019-08" db="EMBL/GenBank/DDBJ databases">
        <title>Tsukamurella conjunctivitidis sp. nov., Tsukamurella assacharolytica sp. nov. and Tsukamurella sputae sp. nov. isolated from patients with conjunctivitis, bacteraemia (lymphoma) and respiratory infection (sputum) in Hong Kong.</title>
        <authorList>
            <person name="Fok K.M.N."/>
            <person name="Fong J.Y.H."/>
        </authorList>
    </citation>
    <scope>NUCLEOTIDE SEQUENCE [LARGE SCALE GENOMIC DNA]</scope>
    <source>
        <strain evidence="2 3">HKU70</strain>
    </source>
</reference>
<accession>A0A5C5RNP9</accession>
<dbReference type="PANTHER" id="PTHR35525">
    <property type="entry name" value="BLL6575 PROTEIN"/>
    <property type="match status" value="1"/>
</dbReference>
<organism evidence="2 3">
    <name type="scientific">Tsukamurella sputi</name>
    <dbReference type="NCBI Taxonomy" id="2591848"/>
    <lineage>
        <taxon>Bacteria</taxon>
        <taxon>Bacillati</taxon>
        <taxon>Actinomycetota</taxon>
        <taxon>Actinomycetes</taxon>
        <taxon>Mycobacteriales</taxon>
        <taxon>Tsukamurellaceae</taxon>
        <taxon>Tsukamurella</taxon>
    </lineage>
</organism>
<evidence type="ECO:0000259" key="1">
    <source>
        <dbReference type="Pfam" id="PF11706"/>
    </source>
</evidence>
<name>A0A5C5RNP9_9ACTN</name>
<protein>
    <recommendedName>
        <fullName evidence="1">Zinc finger CGNR domain-containing protein</fullName>
    </recommendedName>
</protein>
<dbReference type="SUPFAM" id="SSF160904">
    <property type="entry name" value="Jann2411-like"/>
    <property type="match status" value="1"/>
</dbReference>
<dbReference type="InterPro" id="IPR021005">
    <property type="entry name" value="Znf_CGNR"/>
</dbReference>
<dbReference type="Gene3D" id="1.10.3300.10">
    <property type="entry name" value="Jann2411-like domain"/>
    <property type="match status" value="1"/>
</dbReference>
<keyword evidence="3" id="KW-1185">Reference proteome</keyword>
<dbReference type="AlphaFoldDB" id="A0A5C5RNP9"/>
<dbReference type="Pfam" id="PF07336">
    <property type="entry name" value="ABATE"/>
    <property type="match status" value="1"/>
</dbReference>
<evidence type="ECO:0000313" key="3">
    <source>
        <dbReference type="Proteomes" id="UP000319792"/>
    </source>
</evidence>
<dbReference type="InterPro" id="IPR010852">
    <property type="entry name" value="ABATE"/>
</dbReference>
<sequence>MIAPKIKGRRLTALSMYSRLVMGGSASSADFVFLGGDVSLDLVNTTIVLNGRFTDLLTTPQRLSEWIAAAGLAPSASARLGTDLHGRVIELREAIRSACTALIDGAAIPGEALDVLNEALRSVPVPELRQDDGTLTLEPRVDLDRDPETLLGILAQHAAEVVSGDRADRLRRCDNHDTCTLLFMDTSRSRSRRWCSMELCGNRHKVAAHHARAVSNRIRR</sequence>
<dbReference type="InterPro" id="IPR023286">
    <property type="entry name" value="ABATE_dom_sf"/>
</dbReference>
<dbReference type="PANTHER" id="PTHR35525:SF3">
    <property type="entry name" value="BLL6575 PROTEIN"/>
    <property type="match status" value="1"/>
</dbReference>
<evidence type="ECO:0000313" key="2">
    <source>
        <dbReference type="EMBL" id="TWS24687.1"/>
    </source>
</evidence>